<dbReference type="PANTHER" id="PTHR46289:SF16">
    <property type="entry name" value="52 KDA REPRESSOR OF THE INHIBITOR OF THE PROTEIN KINASE"/>
    <property type="match status" value="1"/>
</dbReference>
<feature type="region of interest" description="Disordered" evidence="1">
    <location>
        <begin position="33"/>
        <end position="70"/>
    </location>
</feature>
<dbReference type="Pfam" id="PF14291">
    <property type="entry name" value="DUF4371"/>
    <property type="match status" value="1"/>
</dbReference>
<dbReference type="SMART" id="SM00597">
    <property type="entry name" value="ZnF_TTF"/>
    <property type="match status" value="1"/>
</dbReference>
<reference evidence="4" key="2">
    <citation type="submission" date="2025-08" db="UniProtKB">
        <authorList>
            <consortium name="RefSeq"/>
        </authorList>
    </citation>
    <scope>IDENTIFICATION</scope>
    <source>
        <strain evidence="4">S238N-H82</strain>
        <tissue evidence="4">Testes</tissue>
    </source>
</reference>
<proteinExistence type="predicted"/>
<feature type="compositionally biased region" description="Polar residues" evidence="1">
    <location>
        <begin position="41"/>
        <end position="70"/>
    </location>
</feature>
<keyword evidence="3" id="KW-1185">Reference proteome</keyword>
<dbReference type="InterPro" id="IPR052958">
    <property type="entry name" value="IFN-induced_PKR_regulator"/>
</dbReference>
<evidence type="ECO:0000259" key="2">
    <source>
        <dbReference type="SMART" id="SM00597"/>
    </source>
</evidence>
<protein>
    <submittedName>
        <fullName evidence="4">52 kDa repressor of the inhibitor of the protein kinase-like</fullName>
    </submittedName>
</protein>
<dbReference type="AlphaFoldDB" id="A0A9J7KRA4"/>
<dbReference type="SUPFAM" id="SSF53098">
    <property type="entry name" value="Ribonuclease H-like"/>
    <property type="match status" value="1"/>
</dbReference>
<dbReference type="InterPro" id="IPR008906">
    <property type="entry name" value="HATC_C_dom"/>
</dbReference>
<dbReference type="PANTHER" id="PTHR46289">
    <property type="entry name" value="52 KDA REPRESSOR OF THE INHIBITOR OF THE PROTEIN KINASE-LIKE PROTEIN-RELATED"/>
    <property type="match status" value="1"/>
</dbReference>
<dbReference type="KEGG" id="bfo:118411043"/>
<organism evidence="3 4">
    <name type="scientific">Branchiostoma floridae</name>
    <name type="common">Florida lancelet</name>
    <name type="synonym">Amphioxus</name>
    <dbReference type="NCBI Taxonomy" id="7739"/>
    <lineage>
        <taxon>Eukaryota</taxon>
        <taxon>Metazoa</taxon>
        <taxon>Chordata</taxon>
        <taxon>Cephalochordata</taxon>
        <taxon>Leptocardii</taxon>
        <taxon>Amphioxiformes</taxon>
        <taxon>Branchiostomatidae</taxon>
        <taxon>Branchiostoma</taxon>
    </lineage>
</organism>
<dbReference type="GeneID" id="118411043"/>
<evidence type="ECO:0000313" key="4">
    <source>
        <dbReference type="RefSeq" id="XP_035668943.1"/>
    </source>
</evidence>
<dbReference type="InterPro" id="IPR012337">
    <property type="entry name" value="RNaseH-like_sf"/>
</dbReference>
<gene>
    <name evidence="4" type="primary">LOC118411043</name>
</gene>
<feature type="domain" description="TTF-type" evidence="2">
    <location>
        <begin position="144"/>
        <end position="226"/>
    </location>
</feature>
<dbReference type="GO" id="GO:0046983">
    <property type="term" value="F:protein dimerization activity"/>
    <property type="evidence" value="ECO:0007669"/>
    <property type="project" value="InterPro"/>
</dbReference>
<dbReference type="Pfam" id="PF05699">
    <property type="entry name" value="Dimer_Tnp_hAT"/>
    <property type="match status" value="1"/>
</dbReference>
<dbReference type="InterPro" id="IPR025398">
    <property type="entry name" value="DUF4371"/>
</dbReference>
<dbReference type="InterPro" id="IPR006580">
    <property type="entry name" value="Znf_TTF"/>
</dbReference>
<evidence type="ECO:0000313" key="3">
    <source>
        <dbReference type="Proteomes" id="UP000001554"/>
    </source>
</evidence>
<dbReference type="OMA" id="YPFAHYS"/>
<dbReference type="OrthoDB" id="6617140at2759"/>
<dbReference type="Proteomes" id="UP000001554">
    <property type="component" value="Chromosome 3"/>
</dbReference>
<sequence>MGRKEQKAREKKRAAATCHKLDSFLPKKTKTAQLLDEASESRSSTLDAQPSTSDAQPSTSDAQIDNVPLTVSTNPVSGEVSCYQDEGGGSNIVDIGEMYLRSETSNVFCDNVKALTTAQKYNFLCHHSKPPEDKTFPTQYLGGCNRSFRHKWLGKHKWMVYSEKVDGIFCMPCVLFAADPSKGQLVTKPFRVWNKKSEKVKTHETNCDYHDEAMEKATLLKQAVERPHTTIAAQVDARKAVNIQNNREVIKSIARAVLFCGRQCIALRGDKEDLNSPGNPGNFLALLRLMAVTDGVLQKHLQAPAMRNATCMSPQTQNELIEVMGKHMILKGILEEINAAPFYSIMADEVTSHNTELLAICARFVDSNNNIREDFLKFIQVDRITGRSIAEAILQFLRENGIPTRNMRGQGYDGASNMSSKSAGVQARIKEVAPQATYIHCNGHCLNLVISKSCALPQIRNVIDRLQDCCRYFLHSPKRSGALEKVINHNIGDETKRKPLLDLCKTRWAERHSAYQHFYQAYVFIVETLEMIAYSRHLDKYGDTYADWDTGNRSDAHQILKSITSYEFIVVFLVVYQYLSHLAGITVKLQGRAVDIVEAHEMVTEIQEIYKKEREEVEKGFGHIFEQSQRMAEKVGSAPEMPRIAVRQQHRANAMAASPREYYQRNVVIPFLDHITTSLSDRFAASAKIATSLIGLVPTIVCSRDVRLEDAVAQYEADLPSPELFPMELNRWKNHFMPDPPELRPASPAEAIKRCDTTMFPNIGVLLKIACTLPVTSCECERSFSALRRLNNYMRASMGKIRLSNLALLHIHYDTDIDLDKVVDCFAQLHPRRLELDNLL</sequence>
<dbReference type="RefSeq" id="XP_035668943.1">
    <property type="nucleotide sequence ID" value="XM_035813050.1"/>
</dbReference>
<reference evidence="3" key="1">
    <citation type="journal article" date="2020" name="Nat. Ecol. Evol.">
        <title>Deeply conserved synteny resolves early events in vertebrate evolution.</title>
        <authorList>
            <person name="Simakov O."/>
            <person name="Marletaz F."/>
            <person name="Yue J.X."/>
            <person name="O'Connell B."/>
            <person name="Jenkins J."/>
            <person name="Brandt A."/>
            <person name="Calef R."/>
            <person name="Tung C.H."/>
            <person name="Huang T.K."/>
            <person name="Schmutz J."/>
            <person name="Satoh N."/>
            <person name="Yu J.K."/>
            <person name="Putnam N.H."/>
            <person name="Green R.E."/>
            <person name="Rokhsar D.S."/>
        </authorList>
    </citation>
    <scope>NUCLEOTIDE SEQUENCE [LARGE SCALE GENOMIC DNA]</scope>
    <source>
        <strain evidence="3">S238N-H82</strain>
    </source>
</reference>
<accession>A0A9J7KRA4</accession>
<name>A0A9J7KRA4_BRAFL</name>
<evidence type="ECO:0000256" key="1">
    <source>
        <dbReference type="SAM" id="MobiDB-lite"/>
    </source>
</evidence>